<keyword evidence="3" id="KW-0238">DNA-binding</keyword>
<feature type="domain" description="B12-binding" evidence="6">
    <location>
        <begin position="185"/>
        <end position="310"/>
    </location>
</feature>
<dbReference type="PROSITE" id="PS51332">
    <property type="entry name" value="B12_BINDING"/>
    <property type="match status" value="1"/>
</dbReference>
<evidence type="ECO:0000256" key="4">
    <source>
        <dbReference type="ARBA" id="ARBA00023163"/>
    </source>
</evidence>
<dbReference type="SMART" id="SM00422">
    <property type="entry name" value="HTH_MERR"/>
    <property type="match status" value="1"/>
</dbReference>
<dbReference type="Proteomes" id="UP000316798">
    <property type="component" value="Chromosome"/>
</dbReference>
<keyword evidence="8" id="KW-1185">Reference proteome</keyword>
<dbReference type="InterPro" id="IPR036724">
    <property type="entry name" value="Cobalamin-bd_sf"/>
</dbReference>
<evidence type="ECO:0000313" key="8">
    <source>
        <dbReference type="Proteomes" id="UP000316798"/>
    </source>
</evidence>
<dbReference type="Pfam" id="PF02607">
    <property type="entry name" value="B12-binding_2"/>
    <property type="match status" value="1"/>
</dbReference>
<keyword evidence="4" id="KW-0804">Transcription</keyword>
<dbReference type="KEGG" id="rhf:EUB48_14845"/>
<dbReference type="Gene3D" id="1.10.1240.10">
    <property type="entry name" value="Methionine synthase domain"/>
    <property type="match status" value="1"/>
</dbReference>
<proteinExistence type="predicted"/>
<dbReference type="InterPro" id="IPR036594">
    <property type="entry name" value="Meth_synthase_dom"/>
</dbReference>
<dbReference type="GO" id="GO:0031419">
    <property type="term" value="F:cobalamin binding"/>
    <property type="evidence" value="ECO:0007669"/>
    <property type="project" value="InterPro"/>
</dbReference>
<evidence type="ECO:0000256" key="1">
    <source>
        <dbReference type="ARBA" id="ARBA00022491"/>
    </source>
</evidence>
<dbReference type="PANTHER" id="PTHR30204:SF69">
    <property type="entry name" value="MERR-FAMILY TRANSCRIPTIONAL REGULATOR"/>
    <property type="match status" value="1"/>
</dbReference>
<dbReference type="InterPro" id="IPR047057">
    <property type="entry name" value="MerR_fam"/>
</dbReference>
<dbReference type="AlphaFoldDB" id="A0A515DDD9"/>
<dbReference type="InterPro" id="IPR000551">
    <property type="entry name" value="MerR-type_HTH_dom"/>
</dbReference>
<dbReference type="Pfam" id="PF13411">
    <property type="entry name" value="MerR_1"/>
    <property type="match status" value="1"/>
</dbReference>
<feature type="domain" description="HTH merR-type" evidence="5">
    <location>
        <begin position="11"/>
        <end position="68"/>
    </location>
</feature>
<gene>
    <name evidence="7" type="ORF">EUB48_14845</name>
</gene>
<dbReference type="PROSITE" id="PS50937">
    <property type="entry name" value="HTH_MERR_2"/>
    <property type="match status" value="1"/>
</dbReference>
<dbReference type="SUPFAM" id="SSF52242">
    <property type="entry name" value="Cobalamin (vitamin B12)-binding domain"/>
    <property type="match status" value="1"/>
</dbReference>
<dbReference type="SUPFAM" id="SSF46955">
    <property type="entry name" value="Putative DNA-binding domain"/>
    <property type="match status" value="1"/>
</dbReference>
<dbReference type="Gene3D" id="3.40.50.280">
    <property type="entry name" value="Cobalamin-binding domain"/>
    <property type="match status" value="1"/>
</dbReference>
<evidence type="ECO:0000313" key="7">
    <source>
        <dbReference type="EMBL" id="QDL38426.1"/>
    </source>
</evidence>
<keyword evidence="1" id="KW-0678">Repressor</keyword>
<dbReference type="CDD" id="cd01104">
    <property type="entry name" value="HTH_MlrA-CarA"/>
    <property type="match status" value="1"/>
</dbReference>
<dbReference type="Gene3D" id="1.10.1660.10">
    <property type="match status" value="1"/>
</dbReference>
<keyword evidence="2" id="KW-0805">Transcription regulation</keyword>
<dbReference type="RefSeq" id="WP_142819872.1">
    <property type="nucleotide sequence ID" value="NZ_CP035503.1"/>
</dbReference>
<dbReference type="InterPro" id="IPR003759">
    <property type="entry name" value="Cbl-bd_cap"/>
</dbReference>
<dbReference type="InterPro" id="IPR006158">
    <property type="entry name" value="Cobalamin-bd"/>
</dbReference>
<evidence type="ECO:0000259" key="6">
    <source>
        <dbReference type="PROSITE" id="PS51332"/>
    </source>
</evidence>
<organism evidence="7 8">
    <name type="scientific">Rhodoferax sediminis</name>
    <dbReference type="NCBI Taxonomy" id="2509614"/>
    <lineage>
        <taxon>Bacteria</taxon>
        <taxon>Pseudomonadati</taxon>
        <taxon>Pseudomonadota</taxon>
        <taxon>Betaproteobacteria</taxon>
        <taxon>Burkholderiales</taxon>
        <taxon>Comamonadaceae</taxon>
        <taxon>Rhodoferax</taxon>
    </lineage>
</organism>
<dbReference type="InterPro" id="IPR009061">
    <property type="entry name" value="DNA-bd_dom_put_sf"/>
</dbReference>
<dbReference type="CDD" id="cd02065">
    <property type="entry name" value="B12-binding_like"/>
    <property type="match status" value="1"/>
</dbReference>
<protein>
    <submittedName>
        <fullName evidence="7">MerR family transcriptional regulator</fullName>
    </submittedName>
</protein>
<evidence type="ECO:0000259" key="5">
    <source>
        <dbReference type="PROSITE" id="PS50937"/>
    </source>
</evidence>
<accession>A0A515DDD9</accession>
<dbReference type="GO" id="GO:0003677">
    <property type="term" value="F:DNA binding"/>
    <property type="evidence" value="ECO:0007669"/>
    <property type="project" value="UniProtKB-KW"/>
</dbReference>
<sequence length="317" mass="34657">MNDDERALPQCLSIAAVERDTGLSKDTLRVWERRYGFPCPKRDSAGDRAYPPEQVERLHIIRRLLDAGHRPGRIVALEPHALRALSAARPLTPSGPSDEPELGRYMDLIARHDIHPLRRALDQAALRLGLVRFVTTVVAPLNIAVGDEWMHGRFQVFEEHLYTECVTGVLRNAIGSIPPPLGAGVPRVVLTTFAQEAHGLGLLMAEALFALEGCACLSLGTRTPMGDIVQAAQAHDADIVALSFTAALSPHVVVAGLRDLRRQLGPKTAIWVGGQCPVLYQRTLEGVLAVQALESLPDQIAHWRREERDVALHAKGA</sequence>
<dbReference type="PANTHER" id="PTHR30204">
    <property type="entry name" value="REDOX-CYCLING DRUG-SENSING TRANSCRIPTIONAL ACTIVATOR SOXR"/>
    <property type="match status" value="1"/>
</dbReference>
<dbReference type="GO" id="GO:0003700">
    <property type="term" value="F:DNA-binding transcription factor activity"/>
    <property type="evidence" value="ECO:0007669"/>
    <property type="project" value="InterPro"/>
</dbReference>
<evidence type="ECO:0000256" key="3">
    <source>
        <dbReference type="ARBA" id="ARBA00023125"/>
    </source>
</evidence>
<dbReference type="GO" id="GO:0046872">
    <property type="term" value="F:metal ion binding"/>
    <property type="evidence" value="ECO:0007669"/>
    <property type="project" value="InterPro"/>
</dbReference>
<reference evidence="7 8" key="1">
    <citation type="submission" date="2019-01" db="EMBL/GenBank/DDBJ databases">
        <title>Genomic insights into a novel species Rhodoferax sp.</title>
        <authorList>
            <person name="Jin L."/>
        </authorList>
    </citation>
    <scope>NUCLEOTIDE SEQUENCE [LARGE SCALE GENOMIC DNA]</scope>
    <source>
        <strain evidence="7 8">CHu59-6-5</strain>
    </source>
</reference>
<name>A0A515DDD9_9BURK</name>
<evidence type="ECO:0000256" key="2">
    <source>
        <dbReference type="ARBA" id="ARBA00023015"/>
    </source>
</evidence>
<dbReference type="Pfam" id="PF02310">
    <property type="entry name" value="B12-binding"/>
    <property type="match status" value="1"/>
</dbReference>
<dbReference type="OrthoDB" id="9800334at2"/>
<dbReference type="EMBL" id="CP035503">
    <property type="protein sequence ID" value="QDL38426.1"/>
    <property type="molecule type" value="Genomic_DNA"/>
</dbReference>